<keyword evidence="4" id="KW-1185">Reference proteome</keyword>
<name>A0A2W2DWA4_9ACTN</name>
<dbReference type="Proteomes" id="UP000248924">
    <property type="component" value="Unassembled WGS sequence"/>
</dbReference>
<dbReference type="OrthoDB" id="156718at2"/>
<dbReference type="EMBL" id="POTY01000110">
    <property type="protein sequence ID" value="PZG16166.1"/>
    <property type="molecule type" value="Genomic_DNA"/>
</dbReference>
<dbReference type="AlphaFoldDB" id="A0A2W2DWA4"/>
<protein>
    <submittedName>
        <fullName evidence="3">Uncharacterized protein</fullName>
    </submittedName>
</protein>
<accession>A0A2W2DWA4</accession>
<evidence type="ECO:0000313" key="3">
    <source>
        <dbReference type="EMBL" id="PZG16166.1"/>
    </source>
</evidence>
<evidence type="ECO:0000256" key="2">
    <source>
        <dbReference type="SAM" id="Phobius"/>
    </source>
</evidence>
<reference evidence="3 4" key="1">
    <citation type="submission" date="2018-01" db="EMBL/GenBank/DDBJ databases">
        <title>Draft genome sequence of Jishengella sp. NA12.</title>
        <authorList>
            <person name="Sahin N."/>
            <person name="Ay H."/>
            <person name="Saygin H."/>
        </authorList>
    </citation>
    <scope>NUCLEOTIDE SEQUENCE [LARGE SCALE GENOMIC DNA]</scope>
    <source>
        <strain evidence="3 4">NA12</strain>
    </source>
</reference>
<comment type="caution">
    <text evidence="3">The sequence shown here is derived from an EMBL/GenBank/DDBJ whole genome shotgun (WGS) entry which is preliminary data.</text>
</comment>
<keyword evidence="2" id="KW-0472">Membrane</keyword>
<proteinExistence type="predicted"/>
<evidence type="ECO:0000313" key="4">
    <source>
        <dbReference type="Proteomes" id="UP000248924"/>
    </source>
</evidence>
<keyword evidence="2" id="KW-1133">Transmembrane helix</keyword>
<gene>
    <name evidence="3" type="ORF">C1I95_18235</name>
</gene>
<feature type="region of interest" description="Disordered" evidence="1">
    <location>
        <begin position="285"/>
        <end position="308"/>
    </location>
</feature>
<evidence type="ECO:0000256" key="1">
    <source>
        <dbReference type="SAM" id="MobiDB-lite"/>
    </source>
</evidence>
<sequence>MRFVWALTGMVLLAIGTTALLGAAALGLLTGRAAPGGAFTAQFETVQTPGHAVVVTDLDALVRQEVPFARGGQARLRLDARTPDGPAFVGLAPAEEARRWLAGAPHAVVQRMALARGPLPVRLEQVTPADGTPPTVPAGPGAQTFWVRAGAGVLEWSPDELAGQRLSLVLMRPDGQADLALDLRAELRAGWIAPATWGSLTGGMLLVILAALVLLRPMRPREVVFVVEPDQVPVLAGRLGVTSLSGLGAPAQPGPRPLPVRQLVSVGSVVSNPFRPAIAPMPRPETLADLPADLPAPHHPLRPAAPPR</sequence>
<organism evidence="3 4">
    <name type="scientific">Micromonospora craterilacus</name>
    <dbReference type="NCBI Taxonomy" id="1655439"/>
    <lineage>
        <taxon>Bacteria</taxon>
        <taxon>Bacillati</taxon>
        <taxon>Actinomycetota</taxon>
        <taxon>Actinomycetes</taxon>
        <taxon>Micromonosporales</taxon>
        <taxon>Micromonosporaceae</taxon>
        <taxon>Micromonospora</taxon>
    </lineage>
</organism>
<keyword evidence="2" id="KW-0812">Transmembrane</keyword>
<feature type="transmembrane region" description="Helical" evidence="2">
    <location>
        <begin position="191"/>
        <end position="215"/>
    </location>
</feature>